<keyword evidence="2" id="KW-0472">Membrane</keyword>
<protein>
    <submittedName>
        <fullName evidence="3">Uncharacterized protein</fullName>
    </submittedName>
</protein>
<feature type="compositionally biased region" description="Polar residues" evidence="1">
    <location>
        <begin position="13"/>
        <end position="28"/>
    </location>
</feature>
<evidence type="ECO:0000256" key="2">
    <source>
        <dbReference type="SAM" id="Phobius"/>
    </source>
</evidence>
<feature type="compositionally biased region" description="Low complexity" evidence="1">
    <location>
        <begin position="43"/>
        <end position="73"/>
    </location>
</feature>
<dbReference type="OrthoDB" id="3061535at2759"/>
<organism evidence="3 4">
    <name type="scientific">Gymnopilus dilepis</name>
    <dbReference type="NCBI Taxonomy" id="231916"/>
    <lineage>
        <taxon>Eukaryota</taxon>
        <taxon>Fungi</taxon>
        <taxon>Dikarya</taxon>
        <taxon>Basidiomycota</taxon>
        <taxon>Agaricomycotina</taxon>
        <taxon>Agaricomycetes</taxon>
        <taxon>Agaricomycetidae</taxon>
        <taxon>Agaricales</taxon>
        <taxon>Agaricineae</taxon>
        <taxon>Hymenogastraceae</taxon>
        <taxon>Gymnopilus</taxon>
    </lineage>
</organism>
<feature type="compositionally biased region" description="Basic and acidic residues" evidence="1">
    <location>
        <begin position="133"/>
        <end position="145"/>
    </location>
</feature>
<feature type="region of interest" description="Disordered" evidence="1">
    <location>
        <begin position="117"/>
        <end position="145"/>
    </location>
</feature>
<reference evidence="3 4" key="1">
    <citation type="journal article" date="2018" name="Evol. Lett.">
        <title>Horizontal gene cluster transfer increased hallucinogenic mushroom diversity.</title>
        <authorList>
            <person name="Reynolds H.T."/>
            <person name="Vijayakumar V."/>
            <person name="Gluck-Thaler E."/>
            <person name="Korotkin H.B."/>
            <person name="Matheny P.B."/>
            <person name="Slot J.C."/>
        </authorList>
    </citation>
    <scope>NUCLEOTIDE SEQUENCE [LARGE SCALE GENOMIC DNA]</scope>
    <source>
        <strain evidence="3 4">SRW20</strain>
    </source>
</reference>
<dbReference type="AlphaFoldDB" id="A0A409Y3M9"/>
<keyword evidence="4" id="KW-1185">Reference proteome</keyword>
<name>A0A409Y3M9_9AGAR</name>
<dbReference type="EMBL" id="NHYE01001223">
    <property type="protein sequence ID" value="PPQ97592.1"/>
    <property type="molecule type" value="Genomic_DNA"/>
</dbReference>
<evidence type="ECO:0000256" key="1">
    <source>
        <dbReference type="SAM" id="MobiDB-lite"/>
    </source>
</evidence>
<dbReference type="InParanoid" id="A0A409Y3M9"/>
<feature type="region of interest" description="Disordered" evidence="1">
    <location>
        <begin position="1"/>
        <end position="76"/>
    </location>
</feature>
<comment type="caution">
    <text evidence="3">The sequence shown here is derived from an EMBL/GenBank/DDBJ whole genome shotgun (WGS) entry which is preliminary data.</text>
</comment>
<evidence type="ECO:0000313" key="4">
    <source>
        <dbReference type="Proteomes" id="UP000284706"/>
    </source>
</evidence>
<feature type="compositionally biased region" description="Basic residues" evidence="1">
    <location>
        <begin position="1"/>
        <end position="11"/>
    </location>
</feature>
<feature type="transmembrane region" description="Helical" evidence="2">
    <location>
        <begin position="178"/>
        <end position="201"/>
    </location>
</feature>
<keyword evidence="2" id="KW-1133">Transmembrane helix</keyword>
<keyword evidence="2" id="KW-0812">Transmembrane</keyword>
<gene>
    <name evidence="3" type="ORF">CVT26_002320</name>
</gene>
<evidence type="ECO:0000313" key="3">
    <source>
        <dbReference type="EMBL" id="PPQ97592.1"/>
    </source>
</evidence>
<proteinExistence type="predicted"/>
<sequence length="331" mass="34992">MHRITAGRRFPRPSTSFLPHLRNASTAQPKPKPKKSRIPSAQTTSGKGVGVNTTSSTTTTSTAAEAANASSSGHALSPNELSWVIEPKLGYWGARVRTPLSRGVILSVAALAVTSLSMPDPSTLPDSPPSDPTSKDEHDPKTAEPERSFLKLLLTPLTFIFRPILVPPEARAAAETTPLFWIGAGTGATALVLFGSAFFFAPRYTRSLSISPASLNPTKGGMLRFTPAWGRPVTVPLGDTVLVSPLVPGLKGKSRRGGRNVGVVGDGRDVLRTVAVEGNTLRGALLGWGLPMLRSGAVVNGKDVSQGEVVKLLEKIWLQRGGMIAVEGEKR</sequence>
<dbReference type="Proteomes" id="UP000284706">
    <property type="component" value="Unassembled WGS sequence"/>
</dbReference>
<accession>A0A409Y3M9</accession>